<evidence type="ECO:0000313" key="2">
    <source>
        <dbReference type="EMBL" id="WIX83021.1"/>
    </source>
</evidence>
<evidence type="ECO:0000313" key="3">
    <source>
        <dbReference type="Proteomes" id="UP001236014"/>
    </source>
</evidence>
<evidence type="ECO:0000259" key="1">
    <source>
        <dbReference type="Pfam" id="PF13924"/>
    </source>
</evidence>
<sequence>MDNTLMNAADLRTELVGAWRLVSYETRSITTGTVWHPLGKDAWGLLLYTADGYMSAQLMAADPPPFVKGDLHQADHNELAAAARGYIAYSGPFEVSPDGRLTHHMTVSLFPNWLGQTQERIVSLDGRRLQLATADPIVVRGEESATKLVWERT</sequence>
<name>A0A9Y2MY32_9PSEU</name>
<accession>A0A9Y2MY32</accession>
<dbReference type="InterPro" id="IPR024311">
    <property type="entry name" value="Lipocalin-like"/>
</dbReference>
<dbReference type="EMBL" id="CP127294">
    <property type="protein sequence ID" value="WIX83021.1"/>
    <property type="molecule type" value="Genomic_DNA"/>
</dbReference>
<keyword evidence="3" id="KW-1185">Reference proteome</keyword>
<proteinExistence type="predicted"/>
<protein>
    <submittedName>
        <fullName evidence="2">Lipocalin-like domain-containing protein</fullName>
    </submittedName>
</protein>
<dbReference type="RefSeq" id="WP_285973582.1">
    <property type="nucleotide sequence ID" value="NZ_CP127294.1"/>
</dbReference>
<dbReference type="KEGG" id="acab:QRX50_20785"/>
<gene>
    <name evidence="2" type="ORF">QRX50_20785</name>
</gene>
<dbReference type="Pfam" id="PF13924">
    <property type="entry name" value="Lipocalin_5"/>
    <property type="match status" value="1"/>
</dbReference>
<feature type="domain" description="Lipocalin-like" evidence="1">
    <location>
        <begin position="16"/>
        <end position="152"/>
    </location>
</feature>
<dbReference type="Proteomes" id="UP001236014">
    <property type="component" value="Chromosome"/>
</dbReference>
<organism evidence="2 3">
    <name type="scientific">Amycolatopsis carbonis</name>
    <dbReference type="NCBI Taxonomy" id="715471"/>
    <lineage>
        <taxon>Bacteria</taxon>
        <taxon>Bacillati</taxon>
        <taxon>Actinomycetota</taxon>
        <taxon>Actinomycetes</taxon>
        <taxon>Pseudonocardiales</taxon>
        <taxon>Pseudonocardiaceae</taxon>
        <taxon>Amycolatopsis</taxon>
    </lineage>
</organism>
<reference evidence="2 3" key="1">
    <citation type="submission" date="2023-06" db="EMBL/GenBank/DDBJ databases">
        <authorList>
            <person name="Oyuntsetseg B."/>
            <person name="Kim S.B."/>
        </authorList>
    </citation>
    <scope>NUCLEOTIDE SEQUENCE [LARGE SCALE GENOMIC DNA]</scope>
    <source>
        <strain evidence="2 3">2-15</strain>
    </source>
</reference>
<dbReference type="AlphaFoldDB" id="A0A9Y2MY32"/>